<comment type="caution">
    <text evidence="4">The sequence shown here is derived from an EMBL/GenBank/DDBJ whole genome shotgun (WGS) entry which is preliminary data.</text>
</comment>
<organism evidence="4 5">
    <name type="scientific">Sphaerimonospora cavernae</name>
    <dbReference type="NCBI Taxonomy" id="1740611"/>
    <lineage>
        <taxon>Bacteria</taxon>
        <taxon>Bacillati</taxon>
        <taxon>Actinomycetota</taxon>
        <taxon>Actinomycetes</taxon>
        <taxon>Streptosporangiales</taxon>
        <taxon>Streptosporangiaceae</taxon>
        <taxon>Sphaerimonospora</taxon>
    </lineage>
</organism>
<keyword evidence="2" id="KW-1133">Transmembrane helix</keyword>
<feature type="transmembrane region" description="Helical" evidence="2">
    <location>
        <begin position="508"/>
        <end position="530"/>
    </location>
</feature>
<gene>
    <name evidence="4" type="ORF">ACFHYQ_13865</name>
</gene>
<dbReference type="PANTHER" id="PTHR43681:SF1">
    <property type="entry name" value="SARCALUMENIN"/>
    <property type="match status" value="1"/>
</dbReference>
<name>A0ABV6U8D3_9ACTN</name>
<dbReference type="Proteomes" id="UP001589870">
    <property type="component" value="Unassembled WGS sequence"/>
</dbReference>
<protein>
    <submittedName>
        <fullName evidence="4">Dynamin family protein</fullName>
    </submittedName>
</protein>
<keyword evidence="2" id="KW-0812">Transmembrane</keyword>
<keyword evidence="2" id="KW-0472">Membrane</keyword>
<accession>A0ABV6U8D3</accession>
<evidence type="ECO:0000313" key="5">
    <source>
        <dbReference type="Proteomes" id="UP001589870"/>
    </source>
</evidence>
<keyword evidence="1" id="KW-0175">Coiled coil</keyword>
<evidence type="ECO:0000256" key="1">
    <source>
        <dbReference type="SAM" id="Coils"/>
    </source>
</evidence>
<dbReference type="EMBL" id="JBHMQT010000032">
    <property type="protein sequence ID" value="MFC0863381.1"/>
    <property type="molecule type" value="Genomic_DNA"/>
</dbReference>
<dbReference type="Gene3D" id="3.40.50.300">
    <property type="entry name" value="P-loop containing nucleotide triphosphate hydrolases"/>
    <property type="match status" value="1"/>
</dbReference>
<evidence type="ECO:0000256" key="2">
    <source>
        <dbReference type="SAM" id="Phobius"/>
    </source>
</evidence>
<dbReference type="InterPro" id="IPR051943">
    <property type="entry name" value="TRAFAC_Dynamin-like_GTPase"/>
</dbReference>
<feature type="coiled-coil region" evidence="1">
    <location>
        <begin position="579"/>
        <end position="627"/>
    </location>
</feature>
<dbReference type="Pfam" id="PF00350">
    <property type="entry name" value="Dynamin_N"/>
    <property type="match status" value="1"/>
</dbReference>
<evidence type="ECO:0000313" key="4">
    <source>
        <dbReference type="EMBL" id="MFC0863381.1"/>
    </source>
</evidence>
<feature type="domain" description="Dynamin N-terminal" evidence="3">
    <location>
        <begin position="50"/>
        <end position="212"/>
    </location>
</feature>
<sequence length="633" mass="68625">MVQASRHPLADEVILAVAAVADMARAVGDIDSATILAQDCTLAVLPGSTIVVVGEKNRGKSSLINALVSRRQLLPVDTDISTRVHVAVSYAGEDQAIVYGGAFPDGLKIKLDEMPEYVDETAAVDPDTGEERHPGVDRVELGVASPLLSEGLVLVDTPGVGGLIAGHADITLATLNRADALLFVVNGSSELHASELAFLERATERVHTVLFVLTGIDKAHRGWRAALEENHRLLRGSRFATAPWYPVSSRAKQDADRAVEEGREERAAELMERSGFAPLLAELRDNVMLRITADRLKVVLDSADAITTTLDEQLELRLRSLELDPGLTASVRERQTELAALRGKGAQWRTELGVGFRGLESTLRRELDEGLLRVGGRTRQAIDSGGWETLREVPRSLEDGIRGLVLDLQGTVHTGAEKLVGELAGRFGVHGVYVPRAEILLDRWDSATYRGSGSGEPMDWPAPVDGAAHGSLSAEQIKDKLTEWAPAVGGVASGLGSRIRKLPRYGKLGLALGVVASVGAVIAGFVFRRVAKTKEELRRMTDDTLRRARETLPSALQEMLTEVLGEVQEAVTERIAFREAELEEALARAERDREAAEIEREAPRAEARAQREKLVRLRAEIAGLRRRLATEGA</sequence>
<evidence type="ECO:0000259" key="3">
    <source>
        <dbReference type="Pfam" id="PF00350"/>
    </source>
</evidence>
<dbReference type="InterPro" id="IPR027417">
    <property type="entry name" value="P-loop_NTPase"/>
</dbReference>
<proteinExistence type="predicted"/>
<reference evidence="4 5" key="1">
    <citation type="submission" date="2024-09" db="EMBL/GenBank/DDBJ databases">
        <authorList>
            <person name="Sun Q."/>
            <person name="Mori K."/>
        </authorList>
    </citation>
    <scope>NUCLEOTIDE SEQUENCE [LARGE SCALE GENOMIC DNA]</scope>
    <source>
        <strain evidence="4 5">TBRC 1851</strain>
    </source>
</reference>
<dbReference type="RefSeq" id="WP_394301534.1">
    <property type="nucleotide sequence ID" value="NZ_JBHMQT010000032.1"/>
</dbReference>
<dbReference type="InterPro" id="IPR045063">
    <property type="entry name" value="Dynamin_N"/>
</dbReference>
<dbReference type="SUPFAM" id="SSF52540">
    <property type="entry name" value="P-loop containing nucleoside triphosphate hydrolases"/>
    <property type="match status" value="1"/>
</dbReference>
<keyword evidence="5" id="KW-1185">Reference proteome</keyword>
<dbReference type="PANTHER" id="PTHR43681">
    <property type="entry name" value="TRANSMEMBRANE GTPASE FZO"/>
    <property type="match status" value="1"/>
</dbReference>